<sequence>MCVQEYEEQETEEARAVKDIDRFEMILQAYEYEKKHGKSLQEFFDSTRGQFRNSQVQQWVETLYKARATLHLPQQ</sequence>
<keyword evidence="1" id="KW-0479">Metal-binding</keyword>
<name>A0ABY6LGK6_9ARAC</name>
<dbReference type="InterPro" id="IPR039356">
    <property type="entry name" value="YfbR/HDDC2"/>
</dbReference>
<dbReference type="Gene3D" id="1.10.3210.10">
    <property type="entry name" value="Hypothetical protein af1432"/>
    <property type="match status" value="1"/>
</dbReference>
<reference evidence="4 5" key="1">
    <citation type="submission" date="2022-01" db="EMBL/GenBank/DDBJ databases">
        <title>A chromosomal length assembly of Cordylochernes scorpioides.</title>
        <authorList>
            <person name="Zeh D."/>
            <person name="Zeh J."/>
        </authorList>
    </citation>
    <scope>NUCLEOTIDE SEQUENCE [LARGE SCALE GENOMIC DNA]</scope>
    <source>
        <strain evidence="4">IN4F17</strain>
        <tissue evidence="4">Whole Body</tissue>
    </source>
</reference>
<dbReference type="InterPro" id="IPR006674">
    <property type="entry name" value="HD_domain"/>
</dbReference>
<dbReference type="Proteomes" id="UP001235939">
    <property type="component" value="Chromosome 18"/>
</dbReference>
<evidence type="ECO:0000256" key="2">
    <source>
        <dbReference type="ARBA" id="ARBA00022801"/>
    </source>
</evidence>
<gene>
    <name evidence="4" type="ORF">LAZ67_18002364</name>
</gene>
<keyword evidence="5" id="KW-1185">Reference proteome</keyword>
<dbReference type="Pfam" id="PF13023">
    <property type="entry name" value="HD_3"/>
    <property type="match status" value="1"/>
</dbReference>
<accession>A0ABY6LGK6</accession>
<protein>
    <recommendedName>
        <fullName evidence="3">HD domain-containing protein</fullName>
    </recommendedName>
</protein>
<evidence type="ECO:0000313" key="4">
    <source>
        <dbReference type="EMBL" id="UYV80305.1"/>
    </source>
</evidence>
<proteinExistence type="predicted"/>
<dbReference type="EMBL" id="CP092880">
    <property type="protein sequence ID" value="UYV80305.1"/>
    <property type="molecule type" value="Genomic_DNA"/>
</dbReference>
<evidence type="ECO:0000313" key="5">
    <source>
        <dbReference type="Proteomes" id="UP001235939"/>
    </source>
</evidence>
<evidence type="ECO:0000259" key="3">
    <source>
        <dbReference type="Pfam" id="PF13023"/>
    </source>
</evidence>
<evidence type="ECO:0000256" key="1">
    <source>
        <dbReference type="ARBA" id="ARBA00022723"/>
    </source>
</evidence>
<feature type="domain" description="HD" evidence="3">
    <location>
        <begin position="2"/>
        <end position="51"/>
    </location>
</feature>
<dbReference type="PANTHER" id="PTHR11845:SF13">
    <property type="entry name" value="5'-DEOXYNUCLEOTIDASE HDDC2"/>
    <property type="match status" value="1"/>
</dbReference>
<dbReference type="PANTHER" id="PTHR11845">
    <property type="entry name" value="5'-DEOXYNUCLEOTIDASE HDDC2"/>
    <property type="match status" value="1"/>
</dbReference>
<dbReference type="SUPFAM" id="SSF109604">
    <property type="entry name" value="HD-domain/PDEase-like"/>
    <property type="match status" value="1"/>
</dbReference>
<keyword evidence="2" id="KW-0378">Hydrolase</keyword>
<organism evidence="4 5">
    <name type="scientific">Cordylochernes scorpioides</name>
    <dbReference type="NCBI Taxonomy" id="51811"/>
    <lineage>
        <taxon>Eukaryota</taxon>
        <taxon>Metazoa</taxon>
        <taxon>Ecdysozoa</taxon>
        <taxon>Arthropoda</taxon>
        <taxon>Chelicerata</taxon>
        <taxon>Arachnida</taxon>
        <taxon>Pseudoscorpiones</taxon>
        <taxon>Cheliferoidea</taxon>
        <taxon>Chernetidae</taxon>
        <taxon>Cordylochernes</taxon>
    </lineage>
</organism>